<feature type="compositionally biased region" description="Basic and acidic residues" evidence="4">
    <location>
        <begin position="310"/>
        <end position="336"/>
    </location>
</feature>
<dbReference type="Gene3D" id="1.20.1270.220">
    <property type="match status" value="1"/>
</dbReference>
<dbReference type="Pfam" id="PF00439">
    <property type="entry name" value="Bromodomain"/>
    <property type="match status" value="1"/>
</dbReference>
<dbReference type="InterPro" id="IPR038336">
    <property type="entry name" value="NET_sf"/>
</dbReference>
<dbReference type="PANTHER" id="PTHR22880">
    <property type="entry name" value="FALZ-RELATED BROMODOMAIN-CONTAINING PROTEINS"/>
    <property type="match status" value="1"/>
</dbReference>
<evidence type="ECO:0000259" key="6">
    <source>
        <dbReference type="PROSITE" id="PS51525"/>
    </source>
</evidence>
<evidence type="ECO:0000256" key="2">
    <source>
        <dbReference type="ARBA" id="ARBA00023117"/>
    </source>
</evidence>
<reference evidence="8" key="1">
    <citation type="submission" date="2025-08" db="UniProtKB">
        <authorList>
            <consortium name="RefSeq"/>
        </authorList>
    </citation>
    <scope>IDENTIFICATION</scope>
    <source>
        <tissue evidence="8">Testes</tissue>
    </source>
</reference>
<evidence type="ECO:0000259" key="5">
    <source>
        <dbReference type="PROSITE" id="PS50014"/>
    </source>
</evidence>
<feature type="region of interest" description="Disordered" evidence="4">
    <location>
        <begin position="452"/>
        <end position="712"/>
    </location>
</feature>
<dbReference type="PROSITE" id="PS50014">
    <property type="entry name" value="BROMODOMAIN_2"/>
    <property type="match status" value="1"/>
</dbReference>
<feature type="non-terminal residue" evidence="8">
    <location>
        <position position="712"/>
    </location>
</feature>
<keyword evidence="1" id="KW-0677">Repeat</keyword>
<feature type="compositionally biased region" description="Basic and acidic residues" evidence="4">
    <location>
        <begin position="466"/>
        <end position="484"/>
    </location>
</feature>
<dbReference type="Gene3D" id="1.20.920.10">
    <property type="entry name" value="Bromodomain-like"/>
    <property type="match status" value="1"/>
</dbReference>
<dbReference type="GeneID" id="100369518"/>
<dbReference type="InterPro" id="IPR018359">
    <property type="entry name" value="Bromodomain_CS"/>
</dbReference>
<feature type="domain" description="Bromo" evidence="5">
    <location>
        <begin position="103"/>
        <end position="175"/>
    </location>
</feature>
<feature type="region of interest" description="Disordered" evidence="4">
    <location>
        <begin position="191"/>
        <end position="388"/>
    </location>
</feature>
<dbReference type="InterPro" id="IPR001487">
    <property type="entry name" value="Bromodomain"/>
</dbReference>
<evidence type="ECO:0000256" key="3">
    <source>
        <dbReference type="PROSITE-ProRule" id="PRU00035"/>
    </source>
</evidence>
<feature type="compositionally biased region" description="Basic and acidic residues" evidence="4">
    <location>
        <begin position="290"/>
        <end position="302"/>
    </location>
</feature>
<feature type="region of interest" description="Disordered" evidence="4">
    <location>
        <begin position="1"/>
        <end position="83"/>
    </location>
</feature>
<feature type="compositionally biased region" description="Basic residues" evidence="4">
    <location>
        <begin position="354"/>
        <end position="368"/>
    </location>
</feature>
<evidence type="ECO:0000313" key="8">
    <source>
        <dbReference type="RefSeq" id="XP_006816883.1"/>
    </source>
</evidence>
<gene>
    <name evidence="8" type="primary">LOC100369518</name>
</gene>
<feature type="compositionally biased region" description="Low complexity" evidence="4">
    <location>
        <begin position="523"/>
        <end position="546"/>
    </location>
</feature>
<dbReference type="PANTHER" id="PTHR22880:SF225">
    <property type="entry name" value="BROMODOMAIN-CONTAINING PROTEIN BET-1-RELATED"/>
    <property type="match status" value="1"/>
</dbReference>
<proteinExistence type="predicted"/>
<sequence length="712" mass="79165">MQSNSVVHPPQQPVAKVKKGVKRKADTTTPTAAIIQVPPEEPVLHINEPRPAKIPTRRESGRKIKPPKKDLPDAAQHSKGKKEKLSVQLKYCNGIIKELYSKKHSGYAWPFYKPVDANLLGLHDYHDIIKYPMDLGTVKRKLETRDYTNANDIAADVRAIFTNCYKYNPPDHDVVAMARKLQDVFEMKFAKMPDEPTPPPSEQDPSGDAGQPSSSSASSSSSDTSSDSDSTDSEEERANKLSQLQAQEHIHGNGRHVPKTERPEKLRAVHEQLSALSEASFNRPKKKKEKDKEKEKEKEKDSKKKKKKEKEKEKEQEKEPEPPKEEVVVKKEEKKEKPKPKRKTETAKPVGTKKQPKRTNNRASKKSKQPPPPVYESEDEDIAKPMSYDEKRQLSLDINKLPGDKLGRVVHIIQAREPSLRDSNPDEIEIDFETLKPSTLRELERYVMQCLRKKPRKPYAKKTAGKTKEEQQREKKQELEKRLQDVSGQLGGTYAKKSSKKAEREAMESMIDVVGGPSRLSASSSSSSDSDTSSSSSGGSSSSSDSSDSESETSPQKKRKKTQLSPLKQKLTMPSDEPEMPSDLPESNSLQYMQSLPMQSPPMPVPVSNSANEISNQKADSPPKITPPQASKAAAASHLSLPAQPSRPSSKASPMPVRQPRQVATPLTIPQPIPPAMTSPLPALPTLLDLSPPTVPMQTTEPAHKVKKEAHA</sequence>
<dbReference type="CDD" id="cd05498">
    <property type="entry name" value="Bromo_Brdt_II_like"/>
    <property type="match status" value="1"/>
</dbReference>
<dbReference type="PROSITE" id="PS51525">
    <property type="entry name" value="NET"/>
    <property type="match status" value="1"/>
</dbReference>
<dbReference type="Proteomes" id="UP000694865">
    <property type="component" value="Unplaced"/>
</dbReference>
<feature type="compositionally biased region" description="Polar residues" evidence="4">
    <location>
        <begin position="609"/>
        <end position="619"/>
    </location>
</feature>
<dbReference type="Pfam" id="PF17035">
    <property type="entry name" value="BET"/>
    <property type="match status" value="1"/>
</dbReference>
<keyword evidence="7" id="KW-1185">Reference proteome</keyword>
<dbReference type="PROSITE" id="PS00633">
    <property type="entry name" value="BROMODOMAIN_1"/>
    <property type="match status" value="1"/>
</dbReference>
<dbReference type="PRINTS" id="PR00503">
    <property type="entry name" value="BROMODOMAIN"/>
</dbReference>
<name>A0ABM0MA42_SACKO</name>
<accession>A0ABM0MA42</accession>
<evidence type="ECO:0000256" key="4">
    <source>
        <dbReference type="SAM" id="MobiDB-lite"/>
    </source>
</evidence>
<protein>
    <submittedName>
        <fullName evidence="8">Bromodomain-containing protein 2-like</fullName>
    </submittedName>
</protein>
<feature type="compositionally biased region" description="Low complexity" evidence="4">
    <location>
        <begin position="204"/>
        <end position="228"/>
    </location>
</feature>
<evidence type="ECO:0000256" key="1">
    <source>
        <dbReference type="ARBA" id="ARBA00022737"/>
    </source>
</evidence>
<dbReference type="InterPro" id="IPR050935">
    <property type="entry name" value="Bromo_chromatin_reader"/>
</dbReference>
<organism evidence="7 8">
    <name type="scientific">Saccoglossus kowalevskii</name>
    <name type="common">Acorn worm</name>
    <dbReference type="NCBI Taxonomy" id="10224"/>
    <lineage>
        <taxon>Eukaryota</taxon>
        <taxon>Metazoa</taxon>
        <taxon>Hemichordata</taxon>
        <taxon>Enteropneusta</taxon>
        <taxon>Harrimaniidae</taxon>
        <taxon>Saccoglossus</taxon>
    </lineage>
</organism>
<keyword evidence="2 3" id="KW-0103">Bromodomain</keyword>
<dbReference type="InterPro" id="IPR036427">
    <property type="entry name" value="Bromodomain-like_sf"/>
</dbReference>
<feature type="compositionally biased region" description="Basic residues" evidence="4">
    <location>
        <begin position="452"/>
        <end position="465"/>
    </location>
</feature>
<evidence type="ECO:0000313" key="7">
    <source>
        <dbReference type="Proteomes" id="UP000694865"/>
    </source>
</evidence>
<dbReference type="InterPro" id="IPR027353">
    <property type="entry name" value="NET_dom"/>
</dbReference>
<feature type="compositionally biased region" description="Basic and acidic residues" evidence="4">
    <location>
        <begin position="258"/>
        <end position="270"/>
    </location>
</feature>
<dbReference type="RefSeq" id="XP_006816883.1">
    <property type="nucleotide sequence ID" value="XM_006816820.1"/>
</dbReference>
<dbReference type="SUPFAM" id="SSF47370">
    <property type="entry name" value="Bromodomain"/>
    <property type="match status" value="1"/>
</dbReference>
<feature type="domain" description="NET" evidence="6">
    <location>
        <begin position="376"/>
        <end position="458"/>
    </location>
</feature>
<dbReference type="SMART" id="SM00297">
    <property type="entry name" value="BROMO"/>
    <property type="match status" value="1"/>
</dbReference>
<feature type="compositionally biased region" description="Basic and acidic residues" evidence="4">
    <location>
        <begin position="47"/>
        <end position="72"/>
    </location>
</feature>
<dbReference type="InterPro" id="IPR043509">
    <property type="entry name" value="Bromo_Brdt_II"/>
</dbReference>
<feature type="compositionally biased region" description="Low complexity" evidence="4">
    <location>
        <begin position="627"/>
        <end position="646"/>
    </location>
</feature>